<dbReference type="AlphaFoldDB" id="A0A5E8CL75"/>
<proteinExistence type="predicted"/>
<gene>
    <name evidence="1" type="ORF">CPAV1605_390</name>
</gene>
<sequence>MEEFCCFTRKKTPEQKKCFFHPYYLEKKKCTQCKELTLKNETIRISTIWKKEYLFCSDDCWEKWAYEFNIY</sequence>
<dbReference type="EMBL" id="CABVLZ010000002">
    <property type="protein sequence ID" value="VVU94665.1"/>
    <property type="molecule type" value="Genomic_DNA"/>
</dbReference>
<accession>A0A5E8CL75</accession>
<name>A0A5E8CL75_9ZZZZ</name>
<reference evidence="1" key="1">
    <citation type="submission" date="2019-09" db="EMBL/GenBank/DDBJ databases">
        <authorList>
            <person name="Needham M D."/>
        </authorList>
    </citation>
    <scope>NUCLEOTIDE SEQUENCE</scope>
</reference>
<evidence type="ECO:0000313" key="1">
    <source>
        <dbReference type="EMBL" id="VVU94665.1"/>
    </source>
</evidence>
<evidence type="ECO:0008006" key="2">
    <source>
        <dbReference type="Google" id="ProtNLM"/>
    </source>
</evidence>
<protein>
    <recommendedName>
        <fullName evidence="2">MYM-type domain-containing protein</fullName>
    </recommendedName>
</protein>
<organism evidence="1">
    <name type="scientific">seawater metagenome</name>
    <dbReference type="NCBI Taxonomy" id="1561972"/>
    <lineage>
        <taxon>unclassified sequences</taxon>
        <taxon>metagenomes</taxon>
        <taxon>ecological metagenomes</taxon>
    </lineage>
</organism>